<dbReference type="CDD" id="cd00075">
    <property type="entry name" value="HATPase"/>
    <property type="match status" value="1"/>
</dbReference>
<dbReference type="InterPro" id="IPR036890">
    <property type="entry name" value="HATPase_C_sf"/>
</dbReference>
<evidence type="ECO:0000256" key="14">
    <source>
        <dbReference type="SAM" id="Phobius"/>
    </source>
</evidence>
<dbReference type="SMART" id="SM00387">
    <property type="entry name" value="HATPase_c"/>
    <property type="match status" value="1"/>
</dbReference>
<dbReference type="PANTHER" id="PTHR42878:SF7">
    <property type="entry name" value="SENSOR HISTIDINE KINASE GLRK"/>
    <property type="match status" value="1"/>
</dbReference>
<dbReference type="FunFam" id="1.10.287.130:FF:000001">
    <property type="entry name" value="Two-component sensor histidine kinase"/>
    <property type="match status" value="1"/>
</dbReference>
<keyword evidence="10 14" id="KW-1133">Transmembrane helix</keyword>
<dbReference type="GO" id="GO:0000156">
    <property type="term" value="F:phosphorelay response regulator activity"/>
    <property type="evidence" value="ECO:0007669"/>
    <property type="project" value="TreeGrafter"/>
</dbReference>
<dbReference type="SMART" id="SM00388">
    <property type="entry name" value="HisKA"/>
    <property type="match status" value="1"/>
</dbReference>
<proteinExistence type="predicted"/>
<keyword evidence="9" id="KW-0067">ATP-binding</keyword>
<keyword evidence="4" id="KW-0597">Phosphoprotein</keyword>
<dbReference type="CDD" id="cd06225">
    <property type="entry name" value="HAMP"/>
    <property type="match status" value="1"/>
</dbReference>
<keyword evidence="11" id="KW-0902">Two-component regulatory system</keyword>
<dbReference type="SUPFAM" id="SSF158472">
    <property type="entry name" value="HAMP domain-like"/>
    <property type="match status" value="1"/>
</dbReference>
<dbReference type="GO" id="GO:0000155">
    <property type="term" value="F:phosphorelay sensor kinase activity"/>
    <property type="evidence" value="ECO:0007669"/>
    <property type="project" value="InterPro"/>
</dbReference>
<protein>
    <recommendedName>
        <fullName evidence="13">Uncharacterized sensor-like histidine kinase ycf26</fullName>
        <ecNumber evidence="3">2.7.13.3</ecNumber>
    </recommendedName>
</protein>
<evidence type="ECO:0000256" key="2">
    <source>
        <dbReference type="ARBA" id="ARBA00004508"/>
    </source>
</evidence>
<comment type="subcellular location">
    <subcellularLocation>
        <location evidence="2">Plastid</location>
        <location evidence="2">Chloroplast membrane</location>
        <topology evidence="2">Multi-pass membrane protein</topology>
    </subcellularLocation>
</comment>
<evidence type="ECO:0000256" key="7">
    <source>
        <dbReference type="ARBA" id="ARBA00022741"/>
    </source>
</evidence>
<evidence type="ECO:0000256" key="4">
    <source>
        <dbReference type="ARBA" id="ARBA00022553"/>
    </source>
</evidence>
<dbReference type="EMBL" id="OP616811">
    <property type="protein sequence ID" value="WDA98940.1"/>
    <property type="molecule type" value="Genomic_DNA"/>
</dbReference>
<dbReference type="PROSITE" id="PS50109">
    <property type="entry name" value="HIS_KIN"/>
    <property type="match status" value="1"/>
</dbReference>
<evidence type="ECO:0000259" key="15">
    <source>
        <dbReference type="PROSITE" id="PS50109"/>
    </source>
</evidence>
<dbReference type="InterPro" id="IPR050351">
    <property type="entry name" value="BphY/WalK/GraS-like"/>
</dbReference>
<organism evidence="17">
    <name type="scientific">Sciadococcus taiwanensis</name>
    <dbReference type="NCBI Taxonomy" id="3028030"/>
    <lineage>
        <taxon>Eukaryota</taxon>
        <taxon>Rhodophyta</taxon>
        <taxon>Bangiophyceae</taxon>
        <taxon>Cavernulicolales</taxon>
        <taxon>Cavernulicolaceae</taxon>
        <taxon>Sciadococcus</taxon>
    </lineage>
</organism>
<evidence type="ECO:0000256" key="13">
    <source>
        <dbReference type="ARBA" id="ARBA00069102"/>
    </source>
</evidence>
<dbReference type="AlphaFoldDB" id="A0A9Y1I285"/>
<feature type="transmembrane region" description="Helical" evidence="14">
    <location>
        <begin position="187"/>
        <end position="208"/>
    </location>
</feature>
<dbReference type="InterPro" id="IPR005467">
    <property type="entry name" value="His_kinase_dom"/>
</dbReference>
<comment type="catalytic activity">
    <reaction evidence="1">
        <text>ATP + protein L-histidine = ADP + protein N-phospho-L-histidine.</text>
        <dbReference type="EC" id="2.7.13.3"/>
    </reaction>
</comment>
<evidence type="ECO:0000256" key="11">
    <source>
        <dbReference type="ARBA" id="ARBA00023012"/>
    </source>
</evidence>
<evidence type="ECO:0000256" key="6">
    <source>
        <dbReference type="ARBA" id="ARBA00022692"/>
    </source>
</evidence>
<feature type="domain" description="Histidine kinase" evidence="15">
    <location>
        <begin position="404"/>
        <end position="627"/>
    </location>
</feature>
<dbReference type="CDD" id="cd00130">
    <property type="entry name" value="PAS"/>
    <property type="match status" value="1"/>
</dbReference>
<dbReference type="InterPro" id="IPR003594">
    <property type="entry name" value="HATPase_dom"/>
</dbReference>
<dbReference type="Gene3D" id="3.30.565.10">
    <property type="entry name" value="Histidine kinase-like ATPase, C-terminal domain"/>
    <property type="match status" value="1"/>
</dbReference>
<dbReference type="SUPFAM" id="SSF55874">
    <property type="entry name" value="ATPase domain of HSP90 chaperone/DNA topoisomerase II/histidine kinase"/>
    <property type="match status" value="1"/>
</dbReference>
<dbReference type="GO" id="GO:0007234">
    <property type="term" value="P:osmosensory signaling via phosphorelay pathway"/>
    <property type="evidence" value="ECO:0007669"/>
    <property type="project" value="TreeGrafter"/>
</dbReference>
<keyword evidence="6 14" id="KW-0812">Transmembrane</keyword>
<dbReference type="PANTHER" id="PTHR42878">
    <property type="entry name" value="TWO-COMPONENT HISTIDINE KINASE"/>
    <property type="match status" value="1"/>
</dbReference>
<keyword evidence="5" id="KW-0808">Transferase</keyword>
<dbReference type="CDD" id="cd00082">
    <property type="entry name" value="HisKA"/>
    <property type="match status" value="1"/>
</dbReference>
<dbReference type="SUPFAM" id="SSF47384">
    <property type="entry name" value="Homodimeric domain of signal transducing histidine kinase"/>
    <property type="match status" value="1"/>
</dbReference>
<dbReference type="Pfam" id="PF13426">
    <property type="entry name" value="PAS_9"/>
    <property type="match status" value="1"/>
</dbReference>
<dbReference type="SUPFAM" id="SSF55785">
    <property type="entry name" value="PYP-like sensor domain (PAS domain)"/>
    <property type="match status" value="1"/>
</dbReference>
<dbReference type="Gene3D" id="6.10.340.10">
    <property type="match status" value="1"/>
</dbReference>
<dbReference type="EC" id="2.7.13.3" evidence="3"/>
<evidence type="ECO:0000256" key="12">
    <source>
        <dbReference type="ARBA" id="ARBA00023136"/>
    </source>
</evidence>
<dbReference type="Pfam" id="PF02518">
    <property type="entry name" value="HATPase_c"/>
    <property type="match status" value="1"/>
</dbReference>
<dbReference type="InterPro" id="IPR036097">
    <property type="entry name" value="HisK_dim/P_sf"/>
</dbReference>
<evidence type="ECO:0000259" key="16">
    <source>
        <dbReference type="PROSITE" id="PS50885"/>
    </source>
</evidence>
<evidence type="ECO:0000256" key="1">
    <source>
        <dbReference type="ARBA" id="ARBA00000085"/>
    </source>
</evidence>
<dbReference type="SMART" id="SM00304">
    <property type="entry name" value="HAMP"/>
    <property type="match status" value="1"/>
</dbReference>
<keyword evidence="12 14" id="KW-0472">Membrane</keyword>
<dbReference type="GO" id="GO:0030295">
    <property type="term" value="F:protein kinase activator activity"/>
    <property type="evidence" value="ECO:0007669"/>
    <property type="project" value="TreeGrafter"/>
</dbReference>
<evidence type="ECO:0000256" key="3">
    <source>
        <dbReference type="ARBA" id="ARBA00012438"/>
    </source>
</evidence>
<dbReference type="InterPro" id="IPR035965">
    <property type="entry name" value="PAS-like_dom_sf"/>
</dbReference>
<evidence type="ECO:0000256" key="5">
    <source>
        <dbReference type="ARBA" id="ARBA00022679"/>
    </source>
</evidence>
<dbReference type="InterPro" id="IPR004358">
    <property type="entry name" value="Sig_transdc_His_kin-like_C"/>
</dbReference>
<evidence type="ECO:0000256" key="10">
    <source>
        <dbReference type="ARBA" id="ARBA00022989"/>
    </source>
</evidence>
<dbReference type="Pfam" id="PF00512">
    <property type="entry name" value="HisKA"/>
    <property type="match status" value="1"/>
</dbReference>
<evidence type="ECO:0000256" key="9">
    <source>
        <dbReference type="ARBA" id="ARBA00022840"/>
    </source>
</evidence>
<sequence length="627" mass="72215">MFMKRFFSFKNWWRKFSLQTRLMLTATLIVSIVMSGITLWTVDSIQKDTKLNDTRFARDLGLLFAANVNPLVFEKQRSELAHLTERFYNSTASIRYIILLDDEGEIYYGIPFSAQEVQNSLQLKEYIQFKNLSHSFPLIKNSSNLDSTEIIDIFVPLKYLDKHLGFVIIGINPNPTLINFSNLTKEITIAVFVSIWLMLILGAAFNALTITQPIKELLVGVKNITAGNFGQRIDLPFGGELGELITSFNQMAERLEKYEKQNIEELTSEKVKLDTLVTTIADGAILLNPSLEIILANPIAQEIFRWNKNSIIGKNIEELLPLSMKTSLSPVFTFLLDIRENKEMRSFQQEFIFFSNQKEQKSIRIFLTRVFDQSQTKIQGIAVTIQDVTKEAELNQAKSQFISNVSHELRTPLFNIKSFIETLEDYEESLSKEQRREFLQTANKETNRLTRLVNDVLDLSRLESGNQYNDDYIEITQIISEILRSYQISAQYKNIRLSTEVENNLPLLKINYDLIMQILANLISNAIKFTYLNGSIVIRVFTINRALLNNKKSKLRIEISDNGVGIDKKDYLIIFDRFSRIENQVHILEGTGLGLSIVQNILERYKSKMFLNSELGIGSTFWFDLLL</sequence>
<keyword evidence="7" id="KW-0547">Nucleotide-binding</keyword>
<evidence type="ECO:0000256" key="8">
    <source>
        <dbReference type="ARBA" id="ARBA00022777"/>
    </source>
</evidence>
<dbReference type="GO" id="GO:0005524">
    <property type="term" value="F:ATP binding"/>
    <property type="evidence" value="ECO:0007669"/>
    <property type="project" value="UniProtKB-KW"/>
</dbReference>
<dbReference type="InterPro" id="IPR003661">
    <property type="entry name" value="HisK_dim/P_dom"/>
</dbReference>
<dbReference type="Gene3D" id="3.30.450.20">
    <property type="entry name" value="PAS domain"/>
    <property type="match status" value="1"/>
</dbReference>
<dbReference type="GO" id="GO:0031969">
    <property type="term" value="C:chloroplast membrane"/>
    <property type="evidence" value="ECO:0007669"/>
    <property type="project" value="UniProtKB-SubCell"/>
</dbReference>
<keyword evidence="17" id="KW-0934">Plastid</keyword>
<gene>
    <name evidence="17" type="primary">ycf26</name>
    <name evidence="17" type="ORF">SCTW_158</name>
</gene>
<dbReference type="Gene3D" id="1.10.287.130">
    <property type="match status" value="1"/>
</dbReference>
<feature type="transmembrane region" description="Helical" evidence="14">
    <location>
        <begin position="21"/>
        <end position="42"/>
    </location>
</feature>
<dbReference type="InterPro" id="IPR003660">
    <property type="entry name" value="HAMP_dom"/>
</dbReference>
<dbReference type="Pfam" id="PF00672">
    <property type="entry name" value="HAMP"/>
    <property type="match status" value="1"/>
</dbReference>
<feature type="domain" description="HAMP" evidence="16">
    <location>
        <begin position="208"/>
        <end position="260"/>
    </location>
</feature>
<dbReference type="InterPro" id="IPR000014">
    <property type="entry name" value="PAS"/>
</dbReference>
<evidence type="ECO:0000313" key="17">
    <source>
        <dbReference type="EMBL" id="WDA98940.1"/>
    </source>
</evidence>
<accession>A0A9Y1I285</accession>
<geneLocation type="plastid" evidence="17"/>
<keyword evidence="8" id="KW-0418">Kinase</keyword>
<dbReference type="PRINTS" id="PR00344">
    <property type="entry name" value="BCTRLSENSOR"/>
</dbReference>
<name>A0A9Y1I285_9RHOD</name>
<reference evidence="17" key="1">
    <citation type="journal article" date="2023" name="J. Phycol.">
        <title>Revised classification of the Cyanidiophyceae based on plastid genome data with descriptions of the Cavernulicolales ord. nov. and Galdieriales ord. nov. (Rhodophyta).</title>
        <authorList>
            <person name="Park S.I."/>
            <person name="Cho C.H."/>
            <person name="Ciniglia C."/>
            <person name="Huang T.Y."/>
            <person name="Liu S.L."/>
            <person name="Bustamante D.E."/>
            <person name="Calderon M.S."/>
            <person name="Mansilla A."/>
            <person name="McDermott T."/>
            <person name="Andersen R.A."/>
            <person name="Yoon H.S."/>
        </authorList>
    </citation>
    <scope>NUCLEOTIDE SEQUENCE</scope>
</reference>
<dbReference type="PROSITE" id="PS50885">
    <property type="entry name" value="HAMP"/>
    <property type="match status" value="1"/>
</dbReference>